<evidence type="ECO:0000256" key="2">
    <source>
        <dbReference type="SAM" id="MobiDB-lite"/>
    </source>
</evidence>
<feature type="coiled-coil region" evidence="1">
    <location>
        <begin position="15"/>
        <end position="42"/>
    </location>
</feature>
<feature type="region of interest" description="Disordered" evidence="2">
    <location>
        <begin position="175"/>
        <end position="209"/>
    </location>
</feature>
<keyword evidence="1" id="KW-0175">Coiled coil</keyword>
<comment type="caution">
    <text evidence="3">The sequence shown here is derived from an EMBL/GenBank/DDBJ whole genome shotgun (WGS) entry which is preliminary data.</text>
</comment>
<evidence type="ECO:0000313" key="3">
    <source>
        <dbReference type="EMBL" id="MBB4236658.1"/>
    </source>
</evidence>
<reference evidence="3 4" key="1">
    <citation type="submission" date="2020-08" db="EMBL/GenBank/DDBJ databases">
        <title>Genomic Encyclopedia of Type Strains, Phase IV (KMG-V): Genome sequencing to study the core and pangenomes of soil and plant-associated prokaryotes.</title>
        <authorList>
            <person name="Whitman W."/>
        </authorList>
    </citation>
    <scope>NUCLEOTIDE SEQUENCE [LARGE SCALE GENOMIC DNA]</scope>
    <source>
        <strain evidence="3 4">SEMIA 4089</strain>
    </source>
</reference>
<evidence type="ECO:0000256" key="1">
    <source>
        <dbReference type="SAM" id="Coils"/>
    </source>
</evidence>
<dbReference type="EMBL" id="JACIFY010000011">
    <property type="protein sequence ID" value="MBB4236658.1"/>
    <property type="molecule type" value="Genomic_DNA"/>
</dbReference>
<sequence length="270" mass="29623">MDIFAFLKIRNKDDVRDLETRIGELDREATAARAEIDLIEQRRADYILAGDHAALDADDAAAARLRRTVERTTLLRPDLVAAVDRAKAKARDRLVKELKADRAKIVTDVRTAIIAAVDANERAMAFYEKCRAAVGDHLASIELPSATYPLLTREMIEPWDRFLQQYEGPIRIPATVGTPAVRPPAKPQPENPASGRVLPPPRQKRATRTLPARVPEGMVRMIVVRNGYQGPAGEALHTGDLVDLAEKVAEIAAKNGAVEFAEQPDGSEAA</sequence>
<name>A0A7W6R4H6_9HYPH</name>
<organism evidence="3 4">
    <name type="scientific">Rhizobium esperanzae</name>
    <dbReference type="NCBI Taxonomy" id="1967781"/>
    <lineage>
        <taxon>Bacteria</taxon>
        <taxon>Pseudomonadati</taxon>
        <taxon>Pseudomonadota</taxon>
        <taxon>Alphaproteobacteria</taxon>
        <taxon>Hyphomicrobiales</taxon>
        <taxon>Rhizobiaceae</taxon>
        <taxon>Rhizobium/Agrobacterium group</taxon>
        <taxon>Rhizobium</taxon>
    </lineage>
</organism>
<dbReference type="RefSeq" id="WP_184471238.1">
    <property type="nucleotide sequence ID" value="NZ_JACIFY010000011.1"/>
</dbReference>
<gene>
    <name evidence="3" type="ORF">GGD57_003248</name>
</gene>
<feature type="compositionally biased region" description="Pro residues" evidence="2">
    <location>
        <begin position="181"/>
        <end position="190"/>
    </location>
</feature>
<accession>A0A7W6R4H6</accession>
<dbReference type="Proteomes" id="UP000540909">
    <property type="component" value="Unassembled WGS sequence"/>
</dbReference>
<protein>
    <submittedName>
        <fullName evidence="3">Uncharacterized protein</fullName>
    </submittedName>
</protein>
<dbReference type="AlphaFoldDB" id="A0A7W6R4H6"/>
<proteinExistence type="predicted"/>
<evidence type="ECO:0000313" key="4">
    <source>
        <dbReference type="Proteomes" id="UP000540909"/>
    </source>
</evidence>